<gene>
    <name evidence="2" type="ORF">QGN17_13345</name>
</gene>
<dbReference type="Proteomes" id="UP001160625">
    <property type="component" value="Unassembled WGS sequence"/>
</dbReference>
<evidence type="ECO:0000313" key="2">
    <source>
        <dbReference type="EMBL" id="MDH7639717.1"/>
    </source>
</evidence>
<organism evidence="2 3">
    <name type="scientific">Sphingomonas oryzagri</name>
    <dbReference type="NCBI Taxonomy" id="3042314"/>
    <lineage>
        <taxon>Bacteria</taxon>
        <taxon>Pseudomonadati</taxon>
        <taxon>Pseudomonadota</taxon>
        <taxon>Alphaproteobacteria</taxon>
        <taxon>Sphingomonadales</taxon>
        <taxon>Sphingomonadaceae</taxon>
        <taxon>Sphingomonas</taxon>
    </lineage>
</organism>
<accession>A0ABT6N3H1</accession>
<evidence type="ECO:0000256" key="1">
    <source>
        <dbReference type="SAM" id="MobiDB-lite"/>
    </source>
</evidence>
<feature type="region of interest" description="Disordered" evidence="1">
    <location>
        <begin position="1"/>
        <end position="28"/>
    </location>
</feature>
<comment type="caution">
    <text evidence="2">The sequence shown here is derived from an EMBL/GenBank/DDBJ whole genome shotgun (WGS) entry which is preliminary data.</text>
</comment>
<evidence type="ECO:0000313" key="3">
    <source>
        <dbReference type="Proteomes" id="UP001160625"/>
    </source>
</evidence>
<dbReference type="EMBL" id="JARYGZ010000001">
    <property type="protein sequence ID" value="MDH7639717.1"/>
    <property type="molecule type" value="Genomic_DNA"/>
</dbReference>
<proteinExistence type="predicted"/>
<sequence length="51" mass="5567">MNTVPIALPITSASNAQPKERPANTPSIPTVVHTIDRLVPNHTVKSRRGWP</sequence>
<keyword evidence="3" id="KW-1185">Reference proteome</keyword>
<reference evidence="2" key="1">
    <citation type="submission" date="2023-04" db="EMBL/GenBank/DDBJ databases">
        <title>Sphingomonas sp. MAHUQ-71 isolated from rice field.</title>
        <authorList>
            <person name="Huq M.A."/>
        </authorList>
    </citation>
    <scope>NUCLEOTIDE SEQUENCE</scope>
    <source>
        <strain evidence="2">MAHUQ-71</strain>
    </source>
</reference>
<protein>
    <submittedName>
        <fullName evidence="2">Uncharacterized protein</fullName>
    </submittedName>
</protein>
<name>A0ABT6N3H1_9SPHN</name>